<dbReference type="InterPro" id="IPR043128">
    <property type="entry name" value="Rev_trsase/Diguanyl_cyclase"/>
</dbReference>
<accession>X7E3Y9</accession>
<name>X7E3Y9_9GAMM</name>
<evidence type="ECO:0000259" key="4">
    <source>
        <dbReference type="PROSITE" id="PS50887"/>
    </source>
</evidence>
<dbReference type="STRING" id="1122207.MUS1_13895"/>
<dbReference type="InterPro" id="IPR029787">
    <property type="entry name" value="Nucleotide_cyclase"/>
</dbReference>
<gene>
    <name evidence="5" type="ORF">MUS1_13895</name>
</gene>
<sequence>MHQTKQNQLNHMLTLRIVELTIITLICAIFIRPLLSEVHSYFFWIELIDLSLATIFYFVIRAGFLDKWKVTISLISSNLLILPLLAISGGVNSPLAFFLPLMPIMAALIGGRIESLVIGIILISAIVLATIFGNVIMDLNDHVYSNEKTISRSFWLIITIVFSMFFGRFFLQKFTELTDQLKDENLQDPLTNLLNRRGLSYHLEKELNKADINSPVALLLIDIDYFKNINDVYGHDIGDLCLTEVAVILKAALRKNDIIARFGGEEFIIILPNTPKTEAITIAEVLRNKVSQETYSEFKLPLTITLGVTESKRENDTTLKIIKRADKALYKGKDKGRNRVEISEN</sequence>
<comment type="cofactor">
    <cofactor evidence="1">
        <name>Mg(2+)</name>
        <dbReference type="ChEBI" id="CHEBI:18420"/>
    </cofactor>
</comment>
<reference evidence="5 6" key="1">
    <citation type="submission" date="2014-01" db="EMBL/GenBank/DDBJ databases">
        <title>Marinomonas ushuaiensis DSM 15871 Genome Sequencing.</title>
        <authorList>
            <person name="Lai Q."/>
            <person name="Shao Z.S."/>
        </authorList>
    </citation>
    <scope>NUCLEOTIDE SEQUENCE [LARGE SCALE GENOMIC DNA]</scope>
    <source>
        <strain evidence="5 6">DSM 15871</strain>
    </source>
</reference>
<evidence type="ECO:0000256" key="3">
    <source>
        <dbReference type="ARBA" id="ARBA00034247"/>
    </source>
</evidence>
<dbReference type="OrthoDB" id="5296913at2"/>
<dbReference type="InterPro" id="IPR050469">
    <property type="entry name" value="Diguanylate_Cyclase"/>
</dbReference>
<feature type="domain" description="GGDEF" evidence="4">
    <location>
        <begin position="214"/>
        <end position="345"/>
    </location>
</feature>
<keyword evidence="6" id="KW-1185">Reference proteome</keyword>
<dbReference type="FunFam" id="3.30.70.270:FF:000001">
    <property type="entry name" value="Diguanylate cyclase domain protein"/>
    <property type="match status" value="1"/>
</dbReference>
<dbReference type="PANTHER" id="PTHR45138:SF9">
    <property type="entry name" value="DIGUANYLATE CYCLASE DGCM-RELATED"/>
    <property type="match status" value="1"/>
</dbReference>
<dbReference type="NCBIfam" id="TIGR00254">
    <property type="entry name" value="GGDEF"/>
    <property type="match status" value="1"/>
</dbReference>
<dbReference type="GO" id="GO:0052621">
    <property type="term" value="F:diguanylate cyclase activity"/>
    <property type="evidence" value="ECO:0007669"/>
    <property type="project" value="UniProtKB-EC"/>
</dbReference>
<evidence type="ECO:0000256" key="1">
    <source>
        <dbReference type="ARBA" id="ARBA00001946"/>
    </source>
</evidence>
<dbReference type="EC" id="2.7.7.65" evidence="2"/>
<dbReference type="PATRIC" id="fig|1122207.3.peg.1923"/>
<dbReference type="SUPFAM" id="SSF55073">
    <property type="entry name" value="Nucleotide cyclase"/>
    <property type="match status" value="1"/>
</dbReference>
<organism evidence="5 6">
    <name type="scientific">Marinomonas ushuaiensis DSM 15871</name>
    <dbReference type="NCBI Taxonomy" id="1122207"/>
    <lineage>
        <taxon>Bacteria</taxon>
        <taxon>Pseudomonadati</taxon>
        <taxon>Pseudomonadota</taxon>
        <taxon>Gammaproteobacteria</taxon>
        <taxon>Oceanospirillales</taxon>
        <taxon>Oceanospirillaceae</taxon>
        <taxon>Marinomonas</taxon>
    </lineage>
</organism>
<dbReference type="PANTHER" id="PTHR45138">
    <property type="entry name" value="REGULATORY COMPONENTS OF SENSORY TRANSDUCTION SYSTEM"/>
    <property type="match status" value="1"/>
</dbReference>
<evidence type="ECO:0000313" key="6">
    <source>
        <dbReference type="Proteomes" id="UP000054058"/>
    </source>
</evidence>
<proteinExistence type="predicted"/>
<dbReference type="AlphaFoldDB" id="X7E3Y9"/>
<evidence type="ECO:0000313" key="5">
    <source>
        <dbReference type="EMBL" id="ETX10672.1"/>
    </source>
</evidence>
<evidence type="ECO:0000256" key="2">
    <source>
        <dbReference type="ARBA" id="ARBA00012528"/>
    </source>
</evidence>
<dbReference type="PROSITE" id="PS50887">
    <property type="entry name" value="GGDEF"/>
    <property type="match status" value="1"/>
</dbReference>
<dbReference type="InterPro" id="IPR000160">
    <property type="entry name" value="GGDEF_dom"/>
</dbReference>
<comment type="caution">
    <text evidence="5">The sequence shown here is derived from an EMBL/GenBank/DDBJ whole genome shotgun (WGS) entry which is preliminary data.</text>
</comment>
<dbReference type="Pfam" id="PF00990">
    <property type="entry name" value="GGDEF"/>
    <property type="match status" value="1"/>
</dbReference>
<comment type="catalytic activity">
    <reaction evidence="3">
        <text>2 GTP = 3',3'-c-di-GMP + 2 diphosphate</text>
        <dbReference type="Rhea" id="RHEA:24898"/>
        <dbReference type="ChEBI" id="CHEBI:33019"/>
        <dbReference type="ChEBI" id="CHEBI:37565"/>
        <dbReference type="ChEBI" id="CHEBI:58805"/>
        <dbReference type="EC" id="2.7.7.65"/>
    </reaction>
</comment>
<protein>
    <recommendedName>
        <fullName evidence="2">diguanylate cyclase</fullName>
        <ecNumber evidence="2">2.7.7.65</ecNumber>
    </recommendedName>
</protein>
<dbReference type="Proteomes" id="UP000054058">
    <property type="component" value="Unassembled WGS sequence"/>
</dbReference>
<dbReference type="EMBL" id="JAMB01000007">
    <property type="protein sequence ID" value="ETX10672.1"/>
    <property type="molecule type" value="Genomic_DNA"/>
</dbReference>
<dbReference type="eggNOG" id="COG3706">
    <property type="taxonomic scope" value="Bacteria"/>
</dbReference>
<dbReference type="CDD" id="cd01949">
    <property type="entry name" value="GGDEF"/>
    <property type="match status" value="1"/>
</dbReference>
<dbReference type="Gene3D" id="3.30.70.270">
    <property type="match status" value="1"/>
</dbReference>
<dbReference type="SMART" id="SM00267">
    <property type="entry name" value="GGDEF"/>
    <property type="match status" value="1"/>
</dbReference>